<keyword evidence="2" id="KW-0560">Oxidoreductase</keyword>
<gene>
    <name evidence="4" type="ORF">ACFFNX_42990</name>
</gene>
<evidence type="ECO:0000256" key="1">
    <source>
        <dbReference type="ARBA" id="ARBA00022857"/>
    </source>
</evidence>
<dbReference type="InterPro" id="IPR011032">
    <property type="entry name" value="GroES-like_sf"/>
</dbReference>
<dbReference type="Gene3D" id="3.40.50.720">
    <property type="entry name" value="NAD(P)-binding Rossmann-like Domain"/>
    <property type="match status" value="1"/>
</dbReference>
<dbReference type="PANTHER" id="PTHR48106:SF13">
    <property type="entry name" value="QUINONE OXIDOREDUCTASE-RELATED"/>
    <property type="match status" value="1"/>
</dbReference>
<evidence type="ECO:0000313" key="5">
    <source>
        <dbReference type="Proteomes" id="UP001589627"/>
    </source>
</evidence>
<dbReference type="Gene3D" id="3.90.180.10">
    <property type="entry name" value="Medium-chain alcohol dehydrogenases, catalytic domain"/>
    <property type="match status" value="1"/>
</dbReference>
<dbReference type="InterPro" id="IPR020843">
    <property type="entry name" value="ER"/>
</dbReference>
<reference evidence="4 5" key="1">
    <citation type="submission" date="2024-09" db="EMBL/GenBank/DDBJ databases">
        <authorList>
            <person name="Sun Q."/>
            <person name="Mori K."/>
        </authorList>
    </citation>
    <scope>NUCLEOTIDE SEQUENCE [LARGE SCALE GENOMIC DNA]</scope>
    <source>
        <strain evidence="4 5">TBRC 0563</strain>
    </source>
</reference>
<dbReference type="SUPFAM" id="SSF51735">
    <property type="entry name" value="NAD(P)-binding Rossmann-fold domains"/>
    <property type="match status" value="1"/>
</dbReference>
<keyword evidence="5" id="KW-1185">Reference proteome</keyword>
<dbReference type="EMBL" id="JBHLZP010000602">
    <property type="protein sequence ID" value="MFB9838936.1"/>
    <property type="molecule type" value="Genomic_DNA"/>
</dbReference>
<name>A0ABV5YWP1_9ACTN</name>
<accession>A0ABV5YWP1</accession>
<keyword evidence="1" id="KW-0521">NADP</keyword>
<dbReference type="Proteomes" id="UP001589627">
    <property type="component" value="Unassembled WGS sequence"/>
</dbReference>
<comment type="caution">
    <text evidence="4">The sequence shown here is derived from an EMBL/GenBank/DDBJ whole genome shotgun (WGS) entry which is preliminary data.</text>
</comment>
<organism evidence="4 5">
    <name type="scientific">Actinoallomurus acaciae</name>
    <dbReference type="NCBI Taxonomy" id="502577"/>
    <lineage>
        <taxon>Bacteria</taxon>
        <taxon>Bacillati</taxon>
        <taxon>Actinomycetota</taxon>
        <taxon>Actinomycetes</taxon>
        <taxon>Streptosporangiales</taxon>
        <taxon>Thermomonosporaceae</taxon>
        <taxon>Actinoallomurus</taxon>
    </lineage>
</organism>
<sequence>MRVIGIREFGPPEVLGVDELPEPEPGAGQAVVAVEAASVIYGDVIVRSGRYPVPLPYVPGLEVGGEVVAVGPGTDRSLLGRRVVATTAGNSGGYAERALVPVAWTFPVPDELPSTTALTVFQAGAVASGMLAAMRVRDGETVLVTAAAGRIGSLLVQLARAGGATVIGAASAGKLAAVEDFGADHAVDYGVGDWPDR</sequence>
<protein>
    <submittedName>
        <fullName evidence="4">Alcohol dehydrogenase catalytic domain-containing protein</fullName>
    </submittedName>
</protein>
<evidence type="ECO:0000256" key="2">
    <source>
        <dbReference type="ARBA" id="ARBA00023002"/>
    </source>
</evidence>
<feature type="non-terminal residue" evidence="4">
    <location>
        <position position="197"/>
    </location>
</feature>
<dbReference type="SUPFAM" id="SSF50129">
    <property type="entry name" value="GroES-like"/>
    <property type="match status" value="1"/>
</dbReference>
<dbReference type="RefSeq" id="WP_378212018.1">
    <property type="nucleotide sequence ID" value="NZ_JBHLZP010000602.1"/>
</dbReference>
<evidence type="ECO:0000313" key="4">
    <source>
        <dbReference type="EMBL" id="MFB9838936.1"/>
    </source>
</evidence>
<feature type="domain" description="Enoyl reductase (ER)" evidence="3">
    <location>
        <begin position="10"/>
        <end position="196"/>
    </location>
</feature>
<proteinExistence type="predicted"/>
<dbReference type="SMART" id="SM00829">
    <property type="entry name" value="PKS_ER"/>
    <property type="match status" value="1"/>
</dbReference>
<dbReference type="PANTHER" id="PTHR48106">
    <property type="entry name" value="QUINONE OXIDOREDUCTASE PIG3-RELATED"/>
    <property type="match status" value="1"/>
</dbReference>
<dbReference type="InterPro" id="IPR013154">
    <property type="entry name" value="ADH-like_N"/>
</dbReference>
<dbReference type="InterPro" id="IPR036291">
    <property type="entry name" value="NAD(P)-bd_dom_sf"/>
</dbReference>
<evidence type="ECO:0000259" key="3">
    <source>
        <dbReference type="SMART" id="SM00829"/>
    </source>
</evidence>
<dbReference type="Pfam" id="PF08240">
    <property type="entry name" value="ADH_N"/>
    <property type="match status" value="1"/>
</dbReference>